<sequence length="65" mass="7815">MGFRVEPSLRIRRRTISCCCCSRHSRRLRCLHLTCPNRLLPIRPDPPVPFRVRPFGLRHRRPLQK</sequence>
<reference evidence="1 2" key="1">
    <citation type="submission" date="2018-02" db="EMBL/GenBank/DDBJ databases">
        <title>Draft genome of wild Prunus yedoensis var. nudiflora.</title>
        <authorList>
            <person name="Baek S."/>
            <person name="Kim J.-H."/>
            <person name="Choi K."/>
            <person name="Kim G.-B."/>
            <person name="Cho A."/>
            <person name="Jang H."/>
            <person name="Shin C.-H."/>
            <person name="Yu H.-J."/>
            <person name="Mun J.-H."/>
        </authorList>
    </citation>
    <scope>NUCLEOTIDE SEQUENCE [LARGE SCALE GENOMIC DNA]</scope>
    <source>
        <strain evidence="2">cv. Jeju island</strain>
        <tissue evidence="1">Leaf</tissue>
    </source>
</reference>
<accession>A0A314Z245</accession>
<protein>
    <submittedName>
        <fullName evidence="1">Uncharacterized protein</fullName>
    </submittedName>
</protein>
<dbReference type="AlphaFoldDB" id="A0A314Z245"/>
<dbReference type="Proteomes" id="UP000250321">
    <property type="component" value="Unassembled WGS sequence"/>
</dbReference>
<evidence type="ECO:0000313" key="2">
    <source>
        <dbReference type="Proteomes" id="UP000250321"/>
    </source>
</evidence>
<gene>
    <name evidence="1" type="ORF">Pyn_38813</name>
</gene>
<organism evidence="1 2">
    <name type="scientific">Prunus yedoensis var. nudiflora</name>
    <dbReference type="NCBI Taxonomy" id="2094558"/>
    <lineage>
        <taxon>Eukaryota</taxon>
        <taxon>Viridiplantae</taxon>
        <taxon>Streptophyta</taxon>
        <taxon>Embryophyta</taxon>
        <taxon>Tracheophyta</taxon>
        <taxon>Spermatophyta</taxon>
        <taxon>Magnoliopsida</taxon>
        <taxon>eudicotyledons</taxon>
        <taxon>Gunneridae</taxon>
        <taxon>Pentapetalae</taxon>
        <taxon>rosids</taxon>
        <taxon>fabids</taxon>
        <taxon>Rosales</taxon>
        <taxon>Rosaceae</taxon>
        <taxon>Amygdaloideae</taxon>
        <taxon>Amygdaleae</taxon>
        <taxon>Prunus</taxon>
    </lineage>
</organism>
<evidence type="ECO:0000313" key="1">
    <source>
        <dbReference type="EMBL" id="PQP95745.1"/>
    </source>
</evidence>
<keyword evidence="2" id="KW-1185">Reference proteome</keyword>
<dbReference type="EMBL" id="PJQY01002194">
    <property type="protein sequence ID" value="PQP95745.1"/>
    <property type="molecule type" value="Genomic_DNA"/>
</dbReference>
<name>A0A314Z245_PRUYE</name>
<comment type="caution">
    <text evidence="1">The sequence shown here is derived from an EMBL/GenBank/DDBJ whole genome shotgun (WGS) entry which is preliminary data.</text>
</comment>
<proteinExistence type="predicted"/>